<dbReference type="GO" id="GO:0071456">
    <property type="term" value="P:cellular response to hypoxia"/>
    <property type="evidence" value="ECO:0007669"/>
    <property type="project" value="Ensembl"/>
</dbReference>
<dbReference type="eggNOG" id="KOG4281">
    <property type="taxonomic scope" value="Eukaryota"/>
</dbReference>
<organism evidence="4 5">
    <name type="scientific">Monodelphis domestica</name>
    <name type="common">Gray short-tailed opossum</name>
    <dbReference type="NCBI Taxonomy" id="13616"/>
    <lineage>
        <taxon>Eukaryota</taxon>
        <taxon>Metazoa</taxon>
        <taxon>Chordata</taxon>
        <taxon>Craniata</taxon>
        <taxon>Vertebrata</taxon>
        <taxon>Euteleostomi</taxon>
        <taxon>Mammalia</taxon>
        <taxon>Metatheria</taxon>
        <taxon>Didelphimorphia</taxon>
        <taxon>Didelphidae</taxon>
        <taxon>Monodelphis</taxon>
    </lineage>
</organism>
<dbReference type="SUPFAM" id="SSF51182">
    <property type="entry name" value="RmlC-like cupins"/>
    <property type="match status" value="1"/>
</dbReference>
<evidence type="ECO:0000256" key="1">
    <source>
        <dbReference type="ARBA" id="ARBA00022723"/>
    </source>
</evidence>
<evidence type="ECO:0000256" key="3">
    <source>
        <dbReference type="ARBA" id="ARBA00023004"/>
    </source>
</evidence>
<dbReference type="Proteomes" id="UP000002280">
    <property type="component" value="Chromosome 1"/>
</dbReference>
<evidence type="ECO:0000313" key="4">
    <source>
        <dbReference type="Ensembl" id="ENSMODP00000021347.4"/>
    </source>
</evidence>
<keyword evidence="3" id="KW-0408">Iron</keyword>
<dbReference type="HOGENOM" id="CLU_061320_2_1_1"/>
<accession>F6UKC1</accession>
<dbReference type="Pfam" id="PF07847">
    <property type="entry name" value="PCO_ADO"/>
    <property type="match status" value="1"/>
</dbReference>
<evidence type="ECO:0000313" key="5">
    <source>
        <dbReference type="Proteomes" id="UP000002280"/>
    </source>
</evidence>
<dbReference type="GO" id="GO:0047800">
    <property type="term" value="F:cysteamine dioxygenase activity"/>
    <property type="evidence" value="ECO:0007669"/>
    <property type="project" value="Ensembl"/>
</dbReference>
<dbReference type="PANTHER" id="PTHR22966:SF61">
    <property type="entry name" value="2-AMINOETHANETHIOL DIOXYGENASE"/>
    <property type="match status" value="1"/>
</dbReference>
<dbReference type="AlphaFoldDB" id="F6UKC1"/>
<dbReference type="InterPro" id="IPR012864">
    <property type="entry name" value="PCO/ADO"/>
</dbReference>
<dbReference type="Bgee" id="ENSMODG00000017108">
    <property type="expression patterns" value="Expressed in cerebellum and 17 other cell types or tissues"/>
</dbReference>
<proteinExistence type="predicted"/>
<sequence length="272" mass="29220">MPRDNMATLIQRIARQARLTFRRGSGGSGGAPEAGFPDNLQQLQQLLSQLRAEDLNISPRRCATLPAPSPPPPPSHLPPVTYMHICETAEFSLGVFLLKSGTSIPLHDHPGMYGVLKVLYGTLRISCLDPLPAPPPTAAPPPRFDPPLRAGQRAVVRRALLRSRAEYTEASAPCLLSPQRDNLHQIDAVDGPAAFLDILAPPYDPDDGRDCHYYRLLEPARGAPAAAAAGPAPGPAAPPPLPREVWLLETPQAADFCGTTMMASLLILHSIE</sequence>
<keyword evidence="5" id="KW-1185">Reference proteome</keyword>
<dbReference type="Gene3D" id="2.60.120.10">
    <property type="entry name" value="Jelly Rolls"/>
    <property type="match status" value="1"/>
</dbReference>
<protein>
    <submittedName>
        <fullName evidence="4">2-aminoethanethiol dioxygenase</fullName>
    </submittedName>
</protein>
<evidence type="ECO:0000256" key="2">
    <source>
        <dbReference type="ARBA" id="ARBA00023002"/>
    </source>
</evidence>
<gene>
    <name evidence="4" type="primary">ADO</name>
</gene>
<dbReference type="Ensembl" id="ENSMODT00000021721.4">
    <property type="protein sequence ID" value="ENSMODP00000021347.4"/>
    <property type="gene ID" value="ENSMODG00000017108.4"/>
</dbReference>
<dbReference type="STRING" id="13616.ENSMODP00000021347"/>
<dbReference type="GeneTree" id="ENSGT00390000014082"/>
<dbReference type="OMA" id="RCIWGKL"/>
<keyword evidence="2" id="KW-0560">Oxidoreductase</keyword>
<keyword evidence="1" id="KW-0479">Metal-binding</keyword>
<dbReference type="GO" id="GO:0005506">
    <property type="term" value="F:iron ion binding"/>
    <property type="evidence" value="ECO:0007669"/>
    <property type="project" value="Ensembl"/>
</dbReference>
<name>F6UKC1_MONDO</name>
<dbReference type="PANTHER" id="PTHR22966">
    <property type="entry name" value="2-AMINOETHANETHIOL DIOXYGENASE"/>
    <property type="match status" value="1"/>
</dbReference>
<dbReference type="InterPro" id="IPR014710">
    <property type="entry name" value="RmlC-like_jellyroll"/>
</dbReference>
<dbReference type="InterPro" id="IPR011051">
    <property type="entry name" value="RmlC_Cupin_sf"/>
</dbReference>
<dbReference type="CDD" id="cd20289">
    <property type="entry name" value="cupin_ADO"/>
    <property type="match status" value="1"/>
</dbReference>
<reference evidence="4" key="3">
    <citation type="submission" date="2025-09" db="UniProtKB">
        <authorList>
            <consortium name="Ensembl"/>
        </authorList>
    </citation>
    <scope>IDENTIFICATION</scope>
</reference>
<dbReference type="FunCoup" id="F6UKC1">
    <property type="interactions" value="896"/>
</dbReference>
<dbReference type="InParanoid" id="F6UKC1"/>
<reference evidence="4 5" key="1">
    <citation type="journal article" date="2007" name="Nature">
        <title>Genome of the marsupial Monodelphis domestica reveals innovation in non-coding sequences.</title>
        <authorList>
            <person name="Mikkelsen T.S."/>
            <person name="Wakefield M.J."/>
            <person name="Aken B."/>
            <person name="Amemiya C.T."/>
            <person name="Chang J.L."/>
            <person name="Duke S."/>
            <person name="Garber M."/>
            <person name="Gentles A.J."/>
            <person name="Goodstadt L."/>
            <person name="Heger A."/>
            <person name="Jurka J."/>
            <person name="Kamal M."/>
            <person name="Mauceli E."/>
            <person name="Searle S.M."/>
            <person name="Sharpe T."/>
            <person name="Baker M.L."/>
            <person name="Batzer M.A."/>
            <person name="Benos P.V."/>
            <person name="Belov K."/>
            <person name="Clamp M."/>
            <person name="Cook A."/>
            <person name="Cuff J."/>
            <person name="Das R."/>
            <person name="Davidow L."/>
            <person name="Deakin J.E."/>
            <person name="Fazzari M.J."/>
            <person name="Glass J.L."/>
            <person name="Grabherr M."/>
            <person name="Greally J.M."/>
            <person name="Gu W."/>
            <person name="Hore T.A."/>
            <person name="Huttley G.A."/>
            <person name="Kleber M."/>
            <person name="Jirtle R.L."/>
            <person name="Koina E."/>
            <person name="Lee J.T."/>
            <person name="Mahony S."/>
            <person name="Marra M.A."/>
            <person name="Miller R.D."/>
            <person name="Nicholls R.D."/>
            <person name="Oda M."/>
            <person name="Papenfuss A.T."/>
            <person name="Parra Z.E."/>
            <person name="Pollock D.D."/>
            <person name="Ray D.A."/>
            <person name="Schein J.E."/>
            <person name="Speed T.P."/>
            <person name="Thompson K."/>
            <person name="VandeBerg J.L."/>
            <person name="Wade C.M."/>
            <person name="Walker J.A."/>
            <person name="Waters P.D."/>
            <person name="Webber C."/>
            <person name="Weidman J.R."/>
            <person name="Xie X."/>
            <person name="Zody M.C."/>
            <person name="Baldwin J."/>
            <person name="Abdouelleil A."/>
            <person name="Abdulkadir J."/>
            <person name="Abebe A."/>
            <person name="Abera B."/>
            <person name="Abreu J."/>
            <person name="Acer S.C."/>
            <person name="Aftuck L."/>
            <person name="Alexander A."/>
            <person name="An P."/>
            <person name="Anderson E."/>
            <person name="Anderson S."/>
            <person name="Arachi H."/>
            <person name="Azer M."/>
            <person name="Bachantsang P."/>
            <person name="Barry A."/>
            <person name="Bayul T."/>
            <person name="Berlin A."/>
            <person name="Bessette D."/>
            <person name="Bloom T."/>
            <person name="Bloom T."/>
            <person name="Boguslavskiy L."/>
            <person name="Bonnet C."/>
            <person name="Boukhgalter B."/>
            <person name="Bourzgui I."/>
            <person name="Brown A."/>
            <person name="Cahill P."/>
            <person name="Channer S."/>
            <person name="Cheshatsang Y."/>
            <person name="Chuda L."/>
            <person name="Citroen M."/>
            <person name="Collymore A."/>
            <person name="Cooke P."/>
            <person name="Costello M."/>
            <person name="D'Aco K."/>
            <person name="Daza R."/>
            <person name="De Haan G."/>
            <person name="DeGray S."/>
            <person name="DeMaso C."/>
            <person name="Dhargay N."/>
            <person name="Dooley K."/>
            <person name="Dooley E."/>
            <person name="Doricent M."/>
            <person name="Dorje P."/>
            <person name="Dorjee K."/>
            <person name="Dupes A."/>
            <person name="Elong R."/>
            <person name="Falk J."/>
            <person name="Farina A."/>
            <person name="Faro S."/>
            <person name="Ferguson D."/>
            <person name="Fisher S."/>
            <person name="Foley C.D."/>
            <person name="Franke A."/>
            <person name="Friedrich D."/>
            <person name="Gadbois L."/>
            <person name="Gearin G."/>
            <person name="Gearin C.R."/>
            <person name="Giannoukos G."/>
            <person name="Goode T."/>
            <person name="Graham J."/>
            <person name="Grandbois E."/>
            <person name="Grewal S."/>
            <person name="Gyaltsen K."/>
            <person name="Hafez N."/>
            <person name="Hagos B."/>
            <person name="Hall J."/>
            <person name="Henson C."/>
            <person name="Hollinger A."/>
            <person name="Honan T."/>
            <person name="Huard M.D."/>
            <person name="Hughes L."/>
            <person name="Hurhula B."/>
            <person name="Husby M.E."/>
            <person name="Kamat A."/>
            <person name="Kanga B."/>
            <person name="Kashin S."/>
            <person name="Khazanovich D."/>
            <person name="Kisner P."/>
            <person name="Lance K."/>
            <person name="Lara M."/>
            <person name="Lee W."/>
            <person name="Lennon N."/>
            <person name="Letendre F."/>
            <person name="LeVine R."/>
            <person name="Lipovsky A."/>
            <person name="Liu X."/>
            <person name="Liu J."/>
            <person name="Liu S."/>
            <person name="Lokyitsang T."/>
            <person name="Lokyitsang Y."/>
            <person name="Lubonja R."/>
            <person name="Lui A."/>
            <person name="MacDonald P."/>
            <person name="Magnisalis V."/>
            <person name="Maru K."/>
            <person name="Matthews C."/>
            <person name="McCusker W."/>
            <person name="McDonough S."/>
            <person name="Mehta T."/>
            <person name="Meldrim J."/>
            <person name="Meneus L."/>
            <person name="Mihai O."/>
            <person name="Mihalev A."/>
            <person name="Mihova T."/>
            <person name="Mittelman R."/>
            <person name="Mlenga V."/>
            <person name="Montmayeur A."/>
            <person name="Mulrain L."/>
            <person name="Navidi A."/>
            <person name="Naylor J."/>
            <person name="Negash T."/>
            <person name="Nguyen T."/>
            <person name="Nguyen N."/>
            <person name="Nicol R."/>
            <person name="Norbu C."/>
            <person name="Norbu N."/>
            <person name="Novod N."/>
            <person name="O'Neill B."/>
            <person name="Osman S."/>
            <person name="Markiewicz E."/>
            <person name="Oyono O.L."/>
            <person name="Patti C."/>
            <person name="Phunkhang P."/>
            <person name="Pierre F."/>
            <person name="Priest M."/>
            <person name="Raghuraman S."/>
            <person name="Rege F."/>
            <person name="Reyes R."/>
            <person name="Rise C."/>
            <person name="Rogov P."/>
            <person name="Ross K."/>
            <person name="Ryan E."/>
            <person name="Settipalli S."/>
            <person name="Shea T."/>
            <person name="Sherpa N."/>
            <person name="Shi L."/>
            <person name="Shih D."/>
            <person name="Sparrow T."/>
            <person name="Spaulding J."/>
            <person name="Stalker J."/>
            <person name="Stange-Thomann N."/>
            <person name="Stavropoulos S."/>
            <person name="Stone C."/>
            <person name="Strader C."/>
            <person name="Tesfaye S."/>
            <person name="Thomson T."/>
            <person name="Thoulutsang Y."/>
            <person name="Thoulutsang D."/>
            <person name="Topham K."/>
            <person name="Topping I."/>
            <person name="Tsamla T."/>
            <person name="Vassiliev H."/>
            <person name="Vo A."/>
            <person name="Wangchuk T."/>
            <person name="Wangdi T."/>
            <person name="Weiand M."/>
            <person name="Wilkinson J."/>
            <person name="Wilson A."/>
            <person name="Yadav S."/>
            <person name="Young G."/>
            <person name="Yu Q."/>
            <person name="Zembek L."/>
            <person name="Zhong D."/>
            <person name="Zimmer A."/>
            <person name="Zwirko Z."/>
            <person name="Jaffe D.B."/>
            <person name="Alvarez P."/>
            <person name="Brockman W."/>
            <person name="Butler J."/>
            <person name="Chin C."/>
            <person name="Gnerre S."/>
            <person name="MacCallum I."/>
            <person name="Graves J.A."/>
            <person name="Ponting C.P."/>
            <person name="Breen M."/>
            <person name="Samollow P.B."/>
            <person name="Lander E.S."/>
            <person name="Lindblad-Toh K."/>
        </authorList>
    </citation>
    <scope>NUCLEOTIDE SEQUENCE [LARGE SCALE GENOMIC DNA]</scope>
</reference>
<reference evidence="4" key="2">
    <citation type="submission" date="2025-08" db="UniProtKB">
        <authorList>
            <consortium name="Ensembl"/>
        </authorList>
    </citation>
    <scope>IDENTIFICATION</scope>
</reference>